<dbReference type="Gene3D" id="3.30.2000.30">
    <property type="match status" value="1"/>
</dbReference>
<evidence type="ECO:0000313" key="1">
    <source>
        <dbReference type="EMBL" id="RLL63900.1"/>
    </source>
</evidence>
<keyword evidence="2" id="KW-1185">Reference proteome</keyword>
<name>A0A421BLI4_9RHOB</name>
<proteinExistence type="predicted"/>
<sequence length="135" mass="13591">MSYGVAAALQGAVYQALCDDAALAALVGSAIHDAAPGGTPTGTWVSLGPEVARDASDKTGGGAVHDFTVSVISDAAGFAAAKAAAAAVSDALVDAPLVLARGRLVELWFLRARAARAAQGSVRRIDLTFRARVET</sequence>
<dbReference type="RefSeq" id="WP_121534159.1">
    <property type="nucleotide sequence ID" value="NZ_RCHI01000013.1"/>
</dbReference>
<evidence type="ECO:0000313" key="2">
    <source>
        <dbReference type="Proteomes" id="UP000279673"/>
    </source>
</evidence>
<dbReference type="InterPro" id="IPR021508">
    <property type="entry name" value="Gp17-like"/>
</dbReference>
<gene>
    <name evidence="1" type="ORF">DYS74_13200</name>
</gene>
<dbReference type="InterPro" id="IPR053745">
    <property type="entry name" value="Viral_Tail_Comp_sf"/>
</dbReference>
<protein>
    <submittedName>
        <fullName evidence="1">DUF3168 domain-containing protein</fullName>
    </submittedName>
</protein>
<accession>A0A421BLI4</accession>
<dbReference type="AlphaFoldDB" id="A0A421BLI4"/>
<dbReference type="EMBL" id="RCHI01000013">
    <property type="protein sequence ID" value="RLL63900.1"/>
    <property type="molecule type" value="Genomic_DNA"/>
</dbReference>
<dbReference type="Pfam" id="PF11367">
    <property type="entry name" value="Tail_completion_gp17"/>
    <property type="match status" value="1"/>
</dbReference>
<dbReference type="Proteomes" id="UP000279673">
    <property type="component" value="Unassembled WGS sequence"/>
</dbReference>
<comment type="caution">
    <text evidence="1">The sequence shown here is derived from an EMBL/GenBank/DDBJ whole genome shotgun (WGS) entry which is preliminary data.</text>
</comment>
<reference evidence="1 2" key="1">
    <citation type="submission" date="2018-10" db="EMBL/GenBank/DDBJ databases">
        <title>Rhodobacter sp . BO-81.</title>
        <authorList>
            <person name="Im W.T."/>
        </authorList>
    </citation>
    <scope>NUCLEOTIDE SEQUENCE [LARGE SCALE GENOMIC DNA]</scope>
    <source>
        <strain evidence="1 2">BO-81</strain>
    </source>
</reference>
<organism evidence="1 2">
    <name type="scientific">Paenirhodobacter hankyongi</name>
    <dbReference type="NCBI Taxonomy" id="2294033"/>
    <lineage>
        <taxon>Bacteria</taxon>
        <taxon>Pseudomonadati</taxon>
        <taxon>Pseudomonadota</taxon>
        <taxon>Alphaproteobacteria</taxon>
        <taxon>Rhodobacterales</taxon>
        <taxon>Rhodobacter group</taxon>
        <taxon>Paenirhodobacter</taxon>
    </lineage>
</organism>